<organism evidence="6 7">
    <name type="scientific">Dispira parvispora</name>
    <dbReference type="NCBI Taxonomy" id="1520584"/>
    <lineage>
        <taxon>Eukaryota</taxon>
        <taxon>Fungi</taxon>
        <taxon>Fungi incertae sedis</taxon>
        <taxon>Zoopagomycota</taxon>
        <taxon>Kickxellomycotina</taxon>
        <taxon>Dimargaritomycetes</taxon>
        <taxon>Dimargaritales</taxon>
        <taxon>Dimargaritaceae</taxon>
        <taxon>Dispira</taxon>
    </lineage>
</organism>
<sequence>MSPLHFTGRNLWLRTLEMRFTSRVLGSNGFTQLTPPSPLSTWVKQKPWSSVGPTSSLFRPSRLYVTERVFKRASSSDNRLFNRVLLGFIPLICVGLGTWQVYRLRWKEDLIAKVDDRLTQPIAALPKGVDPSTFISDWEYRRVLLVGKYHHEQEMLLGPRAYEGENGFLVITPLEREDGSKVLVKRGWIDKKMADPRSRPESRGTDLYTIYGMVRRGEQANNFTPPNKPDQNEWYVADVNEMAAHTGSMPLLIEEIYDPKSTYPSKMLISKGIPLGRQATVEIRNNHLEYVVTWYALAAATAVMFGLLVRRKPPSTLSAAALRQRTKV</sequence>
<comment type="similarity">
    <text evidence="5">Belongs to the SURF1 family.</text>
</comment>
<evidence type="ECO:0000256" key="5">
    <source>
        <dbReference type="RuleBase" id="RU363076"/>
    </source>
</evidence>
<dbReference type="PANTHER" id="PTHR23427:SF2">
    <property type="entry name" value="SURFEIT LOCUS PROTEIN 1"/>
    <property type="match status" value="1"/>
</dbReference>
<dbReference type="EMBL" id="JANBPY010001049">
    <property type="protein sequence ID" value="KAJ1961895.1"/>
    <property type="molecule type" value="Genomic_DNA"/>
</dbReference>
<keyword evidence="5" id="KW-0999">Mitochondrion inner membrane</keyword>
<evidence type="ECO:0000256" key="2">
    <source>
        <dbReference type="ARBA" id="ARBA00022692"/>
    </source>
</evidence>
<keyword evidence="3 5" id="KW-1133">Transmembrane helix</keyword>
<accession>A0A9W8E6A5</accession>
<comment type="subcellular location">
    <subcellularLocation>
        <location evidence="1">Membrane</location>
    </subcellularLocation>
    <subcellularLocation>
        <location evidence="5">Mitochondrion inner membrane</location>
        <topology evidence="5">Multi-pass membrane protein</topology>
    </subcellularLocation>
</comment>
<dbReference type="Proteomes" id="UP001150925">
    <property type="component" value="Unassembled WGS sequence"/>
</dbReference>
<evidence type="ECO:0000313" key="7">
    <source>
        <dbReference type="Proteomes" id="UP001150925"/>
    </source>
</evidence>
<evidence type="ECO:0000256" key="3">
    <source>
        <dbReference type="ARBA" id="ARBA00022989"/>
    </source>
</evidence>
<name>A0A9W8E6A5_9FUNG</name>
<feature type="transmembrane region" description="Helical" evidence="5">
    <location>
        <begin position="292"/>
        <end position="309"/>
    </location>
</feature>
<feature type="transmembrane region" description="Helical" evidence="5">
    <location>
        <begin position="80"/>
        <end position="102"/>
    </location>
</feature>
<dbReference type="CDD" id="cd06662">
    <property type="entry name" value="SURF1"/>
    <property type="match status" value="1"/>
</dbReference>
<dbReference type="GO" id="GO:0033617">
    <property type="term" value="P:mitochondrial respiratory chain complex IV assembly"/>
    <property type="evidence" value="ECO:0007669"/>
    <property type="project" value="TreeGrafter"/>
</dbReference>
<keyword evidence="5" id="KW-0496">Mitochondrion</keyword>
<keyword evidence="7" id="KW-1185">Reference proteome</keyword>
<keyword evidence="2 5" id="KW-0812">Transmembrane</keyword>
<keyword evidence="4 5" id="KW-0472">Membrane</keyword>
<evidence type="ECO:0000256" key="4">
    <source>
        <dbReference type="ARBA" id="ARBA00023136"/>
    </source>
</evidence>
<comment type="caution">
    <text evidence="6">The sequence shown here is derived from an EMBL/GenBank/DDBJ whole genome shotgun (WGS) entry which is preliminary data.</text>
</comment>
<gene>
    <name evidence="6" type="primary">SHY1</name>
    <name evidence="6" type="ORF">IWQ62_003707</name>
</gene>
<evidence type="ECO:0000256" key="1">
    <source>
        <dbReference type="ARBA" id="ARBA00004370"/>
    </source>
</evidence>
<dbReference type="InterPro" id="IPR002994">
    <property type="entry name" value="Surf1/Shy1"/>
</dbReference>
<dbReference type="InterPro" id="IPR045214">
    <property type="entry name" value="Surf1/Surf4"/>
</dbReference>
<dbReference type="Pfam" id="PF02104">
    <property type="entry name" value="SURF1"/>
    <property type="match status" value="1"/>
</dbReference>
<protein>
    <recommendedName>
        <fullName evidence="5">SURF1-like protein</fullName>
    </recommendedName>
</protein>
<dbReference type="PANTHER" id="PTHR23427">
    <property type="entry name" value="SURFEIT LOCUS PROTEIN"/>
    <property type="match status" value="1"/>
</dbReference>
<dbReference type="AlphaFoldDB" id="A0A9W8E6A5"/>
<reference evidence="6" key="1">
    <citation type="submission" date="2022-07" db="EMBL/GenBank/DDBJ databases">
        <title>Phylogenomic reconstructions and comparative analyses of Kickxellomycotina fungi.</title>
        <authorList>
            <person name="Reynolds N.K."/>
            <person name="Stajich J.E."/>
            <person name="Barry K."/>
            <person name="Grigoriev I.V."/>
            <person name="Crous P."/>
            <person name="Smith M.E."/>
        </authorList>
    </citation>
    <scope>NUCLEOTIDE SEQUENCE</scope>
    <source>
        <strain evidence="6">RSA 1196</strain>
    </source>
</reference>
<proteinExistence type="inferred from homology"/>
<dbReference type="PROSITE" id="PS50895">
    <property type="entry name" value="SURF1"/>
    <property type="match status" value="1"/>
</dbReference>
<comment type="function">
    <text evidence="5">Probably involved in the biogenesis of the COX complex.</text>
</comment>
<evidence type="ECO:0000313" key="6">
    <source>
        <dbReference type="EMBL" id="KAJ1961895.1"/>
    </source>
</evidence>
<dbReference type="GO" id="GO:0005743">
    <property type="term" value="C:mitochondrial inner membrane"/>
    <property type="evidence" value="ECO:0007669"/>
    <property type="project" value="UniProtKB-SubCell"/>
</dbReference>
<dbReference type="OrthoDB" id="10040024at2759"/>